<dbReference type="AlphaFoldDB" id="A0A1Y1USA3"/>
<feature type="compositionally biased region" description="Pro residues" evidence="1">
    <location>
        <begin position="102"/>
        <end position="112"/>
    </location>
</feature>
<sequence>MAVPPRLIRPAAQISAGRIAGPSRLPMPPDYSQPARLLLRPLSHSAIVQNRLRTASASERHVRFSHPIITGSYPPVRLRRFASTIVKPSASSHSHSHSSSSAPPPDPSPEPEPTSAYGRFKQLSKKYGKYAIAVYFALSAVDLSITFGIVHAFGAERIEPAFKAIIHQYRKIRYGEEEAIKIEQDHQRETEAKRMEEEAELAKLSPEERKKKQASTWGSRTFWAELVLAYTIHKTLLLPVRAGFTVAWTPPLVKWLTARGWVGKGGLVRAAEHARGRVQTASSKVRERASRTKQRTDRKRD</sequence>
<feature type="region of interest" description="Disordered" evidence="1">
    <location>
        <begin position="87"/>
        <end position="116"/>
    </location>
</feature>
<feature type="compositionally biased region" description="Basic and acidic residues" evidence="1">
    <location>
        <begin position="284"/>
        <end position="301"/>
    </location>
</feature>
<keyword evidence="2" id="KW-0472">Membrane</keyword>
<organism evidence="4 5">
    <name type="scientific">Kockovaella imperatae</name>
    <dbReference type="NCBI Taxonomy" id="4999"/>
    <lineage>
        <taxon>Eukaryota</taxon>
        <taxon>Fungi</taxon>
        <taxon>Dikarya</taxon>
        <taxon>Basidiomycota</taxon>
        <taxon>Agaricomycotina</taxon>
        <taxon>Tremellomycetes</taxon>
        <taxon>Tremellales</taxon>
        <taxon>Cuniculitremaceae</taxon>
        <taxon>Kockovaella</taxon>
    </lineage>
</organism>
<comment type="caution">
    <text evidence="4">The sequence shown here is derived from an EMBL/GenBank/DDBJ whole genome shotgun (WGS) entry which is preliminary data.</text>
</comment>
<keyword evidence="2" id="KW-0812">Transmembrane</keyword>
<dbReference type="PANTHER" id="PTHR21377">
    <property type="entry name" value="PROTEIN FAM210B, MITOCHONDRIAL"/>
    <property type="match status" value="1"/>
</dbReference>
<dbReference type="InterPro" id="IPR045866">
    <property type="entry name" value="FAM210A/B-like"/>
</dbReference>
<evidence type="ECO:0000256" key="1">
    <source>
        <dbReference type="SAM" id="MobiDB-lite"/>
    </source>
</evidence>
<evidence type="ECO:0000313" key="4">
    <source>
        <dbReference type="EMBL" id="ORX40900.1"/>
    </source>
</evidence>
<keyword evidence="5" id="KW-1185">Reference proteome</keyword>
<dbReference type="InParanoid" id="A0A1Y1USA3"/>
<evidence type="ECO:0000313" key="5">
    <source>
        <dbReference type="Proteomes" id="UP000193218"/>
    </source>
</evidence>
<dbReference type="GeneID" id="33556206"/>
<dbReference type="RefSeq" id="XP_021874579.1">
    <property type="nucleotide sequence ID" value="XM_022014398.1"/>
</dbReference>
<protein>
    <recommendedName>
        <fullName evidence="3">DUF1279 domain-containing protein</fullName>
    </recommendedName>
</protein>
<dbReference type="Pfam" id="PF06916">
    <property type="entry name" value="FAM210A-B_dom"/>
    <property type="match status" value="1"/>
</dbReference>
<evidence type="ECO:0000256" key="2">
    <source>
        <dbReference type="SAM" id="Phobius"/>
    </source>
</evidence>
<dbReference type="PANTHER" id="PTHR21377:SF0">
    <property type="entry name" value="PROTEIN FAM210B, MITOCHONDRIAL"/>
    <property type="match status" value="1"/>
</dbReference>
<name>A0A1Y1USA3_9TREE</name>
<dbReference type="InterPro" id="IPR009688">
    <property type="entry name" value="FAM210A/B-like_dom"/>
</dbReference>
<gene>
    <name evidence="4" type="ORF">BD324DRAFT_612506</name>
</gene>
<accession>A0A1Y1USA3</accession>
<dbReference type="GO" id="GO:0005739">
    <property type="term" value="C:mitochondrion"/>
    <property type="evidence" value="ECO:0007669"/>
    <property type="project" value="TreeGrafter"/>
</dbReference>
<keyword evidence="2" id="KW-1133">Transmembrane helix</keyword>
<feature type="region of interest" description="Disordered" evidence="1">
    <location>
        <begin position="272"/>
        <end position="301"/>
    </location>
</feature>
<dbReference type="Proteomes" id="UP000193218">
    <property type="component" value="Unassembled WGS sequence"/>
</dbReference>
<feature type="transmembrane region" description="Helical" evidence="2">
    <location>
        <begin position="130"/>
        <end position="153"/>
    </location>
</feature>
<dbReference type="STRING" id="4999.A0A1Y1USA3"/>
<feature type="domain" description="DUF1279" evidence="3">
    <location>
        <begin position="119"/>
        <end position="250"/>
    </location>
</feature>
<proteinExistence type="predicted"/>
<evidence type="ECO:0000259" key="3">
    <source>
        <dbReference type="Pfam" id="PF06916"/>
    </source>
</evidence>
<reference evidence="4 5" key="1">
    <citation type="submission" date="2017-03" db="EMBL/GenBank/DDBJ databases">
        <title>Widespread Adenine N6-methylation of Active Genes in Fungi.</title>
        <authorList>
            <consortium name="DOE Joint Genome Institute"/>
            <person name="Mondo S.J."/>
            <person name="Dannebaum R.O."/>
            <person name="Kuo R.C."/>
            <person name="Louie K.B."/>
            <person name="Bewick A.J."/>
            <person name="Labutti K."/>
            <person name="Haridas S."/>
            <person name="Kuo A."/>
            <person name="Salamov A."/>
            <person name="Ahrendt S.R."/>
            <person name="Lau R."/>
            <person name="Bowen B.P."/>
            <person name="Lipzen A."/>
            <person name="Sullivan W."/>
            <person name="Andreopoulos W.B."/>
            <person name="Clum A."/>
            <person name="Lindquist E."/>
            <person name="Daum C."/>
            <person name="Northen T.R."/>
            <person name="Ramamoorthy G."/>
            <person name="Schmitz R.J."/>
            <person name="Gryganskyi A."/>
            <person name="Culley D."/>
            <person name="Magnuson J."/>
            <person name="James T.Y."/>
            <person name="O'Malley M.A."/>
            <person name="Stajich J.E."/>
            <person name="Spatafora J.W."/>
            <person name="Visel A."/>
            <person name="Grigoriev I.V."/>
        </authorList>
    </citation>
    <scope>NUCLEOTIDE SEQUENCE [LARGE SCALE GENOMIC DNA]</scope>
    <source>
        <strain evidence="4 5">NRRL Y-17943</strain>
    </source>
</reference>
<dbReference type="OrthoDB" id="426386at2759"/>
<feature type="compositionally biased region" description="Low complexity" evidence="1">
    <location>
        <begin position="88"/>
        <end position="101"/>
    </location>
</feature>
<dbReference type="EMBL" id="NBSH01000001">
    <property type="protein sequence ID" value="ORX40900.1"/>
    <property type="molecule type" value="Genomic_DNA"/>
</dbReference>